<reference evidence="2 3" key="1">
    <citation type="journal article" date="2024" name="BMC Genomics">
        <title>Genome assembly of redclaw crayfish (Cherax quadricarinatus) provides insights into its immune adaptation and hypoxia tolerance.</title>
        <authorList>
            <person name="Liu Z."/>
            <person name="Zheng J."/>
            <person name="Li H."/>
            <person name="Fang K."/>
            <person name="Wang S."/>
            <person name="He J."/>
            <person name="Zhou D."/>
            <person name="Weng S."/>
            <person name="Chi M."/>
            <person name="Gu Z."/>
            <person name="He J."/>
            <person name="Li F."/>
            <person name="Wang M."/>
        </authorList>
    </citation>
    <scope>NUCLEOTIDE SEQUENCE [LARGE SCALE GENOMIC DNA]</scope>
    <source>
        <strain evidence="2">ZL_2023a</strain>
    </source>
</reference>
<dbReference type="PANTHER" id="PTHR21398">
    <property type="entry name" value="AGAP007094-PA"/>
    <property type="match status" value="1"/>
</dbReference>
<organism evidence="2 3">
    <name type="scientific">Cherax quadricarinatus</name>
    <name type="common">Australian red claw crayfish</name>
    <dbReference type="NCBI Taxonomy" id="27406"/>
    <lineage>
        <taxon>Eukaryota</taxon>
        <taxon>Metazoa</taxon>
        <taxon>Ecdysozoa</taxon>
        <taxon>Arthropoda</taxon>
        <taxon>Crustacea</taxon>
        <taxon>Multicrustacea</taxon>
        <taxon>Malacostraca</taxon>
        <taxon>Eumalacostraca</taxon>
        <taxon>Eucarida</taxon>
        <taxon>Decapoda</taxon>
        <taxon>Pleocyemata</taxon>
        <taxon>Astacidea</taxon>
        <taxon>Parastacoidea</taxon>
        <taxon>Parastacidae</taxon>
        <taxon>Cherax</taxon>
    </lineage>
</organism>
<feature type="region of interest" description="Disordered" evidence="1">
    <location>
        <begin position="104"/>
        <end position="152"/>
    </location>
</feature>
<dbReference type="PANTHER" id="PTHR21398:SF6">
    <property type="entry name" value="AGAP007094-PA"/>
    <property type="match status" value="1"/>
</dbReference>
<keyword evidence="3" id="KW-1185">Reference proteome</keyword>
<dbReference type="EMBL" id="JARKIK010000071">
    <property type="protein sequence ID" value="KAK8728697.1"/>
    <property type="molecule type" value="Genomic_DNA"/>
</dbReference>
<comment type="caution">
    <text evidence="2">The sequence shown here is derived from an EMBL/GenBank/DDBJ whole genome shotgun (WGS) entry which is preliminary data.</text>
</comment>
<dbReference type="SMART" id="SM00718">
    <property type="entry name" value="DM4_12"/>
    <property type="match status" value="1"/>
</dbReference>
<proteinExistence type="predicted"/>
<dbReference type="Pfam" id="PF07841">
    <property type="entry name" value="DM4_12"/>
    <property type="match status" value="1"/>
</dbReference>
<gene>
    <name evidence="2" type="ORF">OTU49_009100</name>
</gene>
<feature type="compositionally biased region" description="Basic and acidic residues" evidence="1">
    <location>
        <begin position="104"/>
        <end position="124"/>
    </location>
</feature>
<accession>A0AAW0WN14</accession>
<sequence>MMYQVVEDTLDNLGMNGKACLLRAICEIFQVPLINHGFFGEVLELFFSAARSPHSDKRLRDYTMAEEIGKTSGDCTDFHYECPHSLFTNPGELKWIEAEHYKDQYDEESKNETEKDKSEKDTTKDTASQKNPKKVSTEKTKKSRRRFRKSCD</sequence>
<dbReference type="InterPro" id="IPR006631">
    <property type="entry name" value="DM4_12"/>
</dbReference>
<evidence type="ECO:0000313" key="3">
    <source>
        <dbReference type="Proteomes" id="UP001445076"/>
    </source>
</evidence>
<dbReference type="AlphaFoldDB" id="A0AAW0WN14"/>
<name>A0AAW0WN14_CHEQU</name>
<feature type="compositionally biased region" description="Basic residues" evidence="1">
    <location>
        <begin position="141"/>
        <end position="152"/>
    </location>
</feature>
<protein>
    <submittedName>
        <fullName evidence="2">Uncharacterized protein</fullName>
    </submittedName>
</protein>
<dbReference type="Proteomes" id="UP001445076">
    <property type="component" value="Unassembled WGS sequence"/>
</dbReference>
<evidence type="ECO:0000313" key="2">
    <source>
        <dbReference type="EMBL" id="KAK8728697.1"/>
    </source>
</evidence>
<evidence type="ECO:0000256" key="1">
    <source>
        <dbReference type="SAM" id="MobiDB-lite"/>
    </source>
</evidence>